<gene>
    <name evidence="2" type="ORF">CI610_03091</name>
</gene>
<protein>
    <submittedName>
        <fullName evidence="2">Uncharacterized protein</fullName>
    </submittedName>
</protein>
<sequence>MFGDSPAASRPSISIRKSLQKTAAPTNDKIPGPASNDTSPTINMTFRSTNPHQRNHAPNMDESNNQSTLIDAMDDSETTLIYSGQQQTTNL</sequence>
<feature type="compositionally biased region" description="Polar residues" evidence="1">
    <location>
        <begin position="78"/>
        <end position="91"/>
    </location>
</feature>
<dbReference type="AlphaFoldDB" id="A0A2H9T418"/>
<reference evidence="2" key="1">
    <citation type="journal article" date="2017" name="Appl. Environ. Microbiol.">
        <title>Molecular characterization of an Endozoicomonas-like organism causing infection in king scallop Pecten maximus L.</title>
        <authorList>
            <person name="Cano I."/>
            <person name="van Aerle R."/>
            <person name="Ross S."/>
            <person name="Verner-Jeffreys D.W."/>
            <person name="Paley R.K."/>
            <person name="Rimmer G."/>
            <person name="Ryder D."/>
            <person name="Hooper P."/>
            <person name="Stone D."/>
            <person name="Feist S.W."/>
        </authorList>
    </citation>
    <scope>NUCLEOTIDE SEQUENCE</scope>
</reference>
<name>A0A2H9T418_9ZZZZ</name>
<evidence type="ECO:0000313" key="2">
    <source>
        <dbReference type="EMBL" id="PJE77976.1"/>
    </source>
</evidence>
<feature type="compositionally biased region" description="Polar residues" evidence="1">
    <location>
        <begin position="11"/>
        <end position="25"/>
    </location>
</feature>
<evidence type="ECO:0000256" key="1">
    <source>
        <dbReference type="SAM" id="MobiDB-lite"/>
    </source>
</evidence>
<dbReference type="EMBL" id="NSIT01000306">
    <property type="protein sequence ID" value="PJE77976.1"/>
    <property type="molecule type" value="Genomic_DNA"/>
</dbReference>
<organism evidence="2">
    <name type="scientific">invertebrate metagenome</name>
    <dbReference type="NCBI Taxonomy" id="1711999"/>
    <lineage>
        <taxon>unclassified sequences</taxon>
        <taxon>metagenomes</taxon>
        <taxon>organismal metagenomes</taxon>
    </lineage>
</organism>
<accession>A0A2H9T418</accession>
<comment type="caution">
    <text evidence="2">The sequence shown here is derived from an EMBL/GenBank/DDBJ whole genome shotgun (WGS) entry which is preliminary data.</text>
</comment>
<feature type="region of interest" description="Disordered" evidence="1">
    <location>
        <begin position="1"/>
        <end position="91"/>
    </location>
</feature>
<proteinExistence type="predicted"/>
<feature type="compositionally biased region" description="Polar residues" evidence="1">
    <location>
        <begin position="35"/>
        <end position="52"/>
    </location>
</feature>